<dbReference type="Proteomes" id="UP000626148">
    <property type="component" value="Unassembled WGS sequence"/>
</dbReference>
<organism evidence="6 7">
    <name type="scientific">Saccharospirillum salsuginis</name>
    <dbReference type="NCBI Taxonomy" id="418750"/>
    <lineage>
        <taxon>Bacteria</taxon>
        <taxon>Pseudomonadati</taxon>
        <taxon>Pseudomonadota</taxon>
        <taxon>Gammaproteobacteria</taxon>
        <taxon>Oceanospirillales</taxon>
        <taxon>Saccharospirillaceae</taxon>
        <taxon>Saccharospirillum</taxon>
    </lineage>
</organism>
<dbReference type="GO" id="GO:0046872">
    <property type="term" value="F:metal ion binding"/>
    <property type="evidence" value="ECO:0007669"/>
    <property type="project" value="InterPro"/>
</dbReference>
<keyword evidence="2 4" id="KW-0547">Nucleotide-binding</keyword>
<evidence type="ECO:0000313" key="6">
    <source>
        <dbReference type="EMBL" id="GGX57336.1"/>
    </source>
</evidence>
<dbReference type="PANTHER" id="PTHR43585">
    <property type="entry name" value="FUMIPYRROLE BIOSYNTHESIS PROTEIN C"/>
    <property type="match status" value="1"/>
</dbReference>
<evidence type="ECO:0000256" key="1">
    <source>
        <dbReference type="ARBA" id="ARBA00022598"/>
    </source>
</evidence>
<dbReference type="GO" id="GO:0005524">
    <property type="term" value="F:ATP binding"/>
    <property type="evidence" value="ECO:0007669"/>
    <property type="project" value="UniProtKB-UniRule"/>
</dbReference>
<evidence type="ECO:0000259" key="5">
    <source>
        <dbReference type="PROSITE" id="PS50975"/>
    </source>
</evidence>
<dbReference type="RefSeq" id="WP_189609322.1">
    <property type="nucleotide sequence ID" value="NZ_BMXR01000006.1"/>
</dbReference>
<reference evidence="6" key="2">
    <citation type="submission" date="2020-09" db="EMBL/GenBank/DDBJ databases">
        <authorList>
            <person name="Sun Q."/>
            <person name="Kim S."/>
        </authorList>
    </citation>
    <scope>NUCLEOTIDE SEQUENCE</scope>
    <source>
        <strain evidence="6">KCTC 22169</strain>
    </source>
</reference>
<dbReference type="AlphaFoldDB" id="A0A918KCC4"/>
<dbReference type="SUPFAM" id="SSF56059">
    <property type="entry name" value="Glutathione synthetase ATP-binding domain-like"/>
    <property type="match status" value="1"/>
</dbReference>
<reference evidence="6" key="1">
    <citation type="journal article" date="2014" name="Int. J. Syst. Evol. Microbiol.">
        <title>Complete genome sequence of Corynebacterium casei LMG S-19264T (=DSM 44701T), isolated from a smear-ripened cheese.</title>
        <authorList>
            <consortium name="US DOE Joint Genome Institute (JGI-PGF)"/>
            <person name="Walter F."/>
            <person name="Albersmeier A."/>
            <person name="Kalinowski J."/>
            <person name="Ruckert C."/>
        </authorList>
    </citation>
    <scope>NUCLEOTIDE SEQUENCE</scope>
    <source>
        <strain evidence="6">KCTC 22169</strain>
    </source>
</reference>
<dbReference type="GO" id="GO:0016874">
    <property type="term" value="F:ligase activity"/>
    <property type="evidence" value="ECO:0007669"/>
    <property type="project" value="UniProtKB-KW"/>
</dbReference>
<keyword evidence="7" id="KW-1185">Reference proteome</keyword>
<evidence type="ECO:0000313" key="7">
    <source>
        <dbReference type="Proteomes" id="UP000626148"/>
    </source>
</evidence>
<dbReference type="InterPro" id="IPR011761">
    <property type="entry name" value="ATP-grasp"/>
</dbReference>
<comment type="caution">
    <text evidence="6">The sequence shown here is derived from an EMBL/GenBank/DDBJ whole genome shotgun (WGS) entry which is preliminary data.</text>
</comment>
<dbReference type="Gene3D" id="3.30.470.20">
    <property type="entry name" value="ATP-grasp fold, B domain"/>
    <property type="match status" value="1"/>
</dbReference>
<gene>
    <name evidence="6" type="ORF">GCM10007392_26120</name>
</gene>
<name>A0A918KCC4_9GAMM</name>
<dbReference type="Pfam" id="PF13535">
    <property type="entry name" value="ATP-grasp_4"/>
    <property type="match status" value="1"/>
</dbReference>
<dbReference type="EMBL" id="BMXR01000006">
    <property type="protein sequence ID" value="GGX57336.1"/>
    <property type="molecule type" value="Genomic_DNA"/>
</dbReference>
<evidence type="ECO:0000256" key="2">
    <source>
        <dbReference type="ARBA" id="ARBA00022741"/>
    </source>
</evidence>
<accession>A0A918KCC4</accession>
<proteinExistence type="predicted"/>
<feature type="domain" description="ATP-grasp" evidence="5">
    <location>
        <begin position="117"/>
        <end position="327"/>
    </location>
</feature>
<sequence length="423" mass="46910">MKNKEGMLILVDPFTGGDEFITSALSLGLSVVAISCLYDLDNLKEKFKGSAVEFVVVKNKNVSDWMQDLPPKGRVLGILPGGDLSMVRAAELSNLYGLPFFVTPEVGQQCVYKDLMRYAVESAGVEQPAFAVFDLNGVESLSGKLDDVAIKFPCIVKPTDLGGSLNVKRVGDMEDLKEALNTIKKFNLFDHIKSNSYNSFDRRSTAMIEEEAIGPEFSVDGILDEGKFLFSVVTEKATTGAPHFIETGHIVPTINFVEHETELVSYAKTISKALGIEKGPIHCEVKLTDKGPRLIECAARLGGDKIPYLIKKSTGVDLYQSTIELAIGIKPKIDRKYSKYSGIHFIMGQSYTEKLAKQYHDLMREFPQIQDLYFKEEGNGSLTPRSNVFDRIGHVLFMSESENELIAVLKGCERQKRLVPNES</sequence>
<dbReference type="PANTHER" id="PTHR43585:SF2">
    <property type="entry name" value="ATP-GRASP ENZYME FSQD"/>
    <property type="match status" value="1"/>
</dbReference>
<evidence type="ECO:0000256" key="3">
    <source>
        <dbReference type="ARBA" id="ARBA00022840"/>
    </source>
</evidence>
<dbReference type="PROSITE" id="PS50975">
    <property type="entry name" value="ATP_GRASP"/>
    <property type="match status" value="1"/>
</dbReference>
<protein>
    <recommendedName>
        <fullName evidence="5">ATP-grasp domain-containing protein</fullName>
    </recommendedName>
</protein>
<keyword evidence="3 4" id="KW-0067">ATP-binding</keyword>
<evidence type="ECO:0000256" key="4">
    <source>
        <dbReference type="PROSITE-ProRule" id="PRU00409"/>
    </source>
</evidence>
<dbReference type="InterPro" id="IPR052032">
    <property type="entry name" value="ATP-dep_AA_Ligase"/>
</dbReference>
<keyword evidence="1" id="KW-0436">Ligase</keyword>